<sequence length="377" mass="43465">MAKLFKQTTLIIYLGSIFSLCSCLKEKSYFLEEQKITLKDSLSINYHDLPLMNELSSWSFGDDTFLYSYLYLDSLGIFQYNFSNQHWITNYFDLEGPNGIKSTGPFTYLNDSLLVKKASGQFGFQLINLKNKGIKNYSFENGEYNILNLSPYSVYFDGTIIGLPIRKFIPSGTPNFTQISPVYGFYNLNKGHFTHFIYFPEEFQNNSCSSNFLKHTFLVTDDKIILNFRKSHFIYCYDLKGNLISKADLRIRGVNIENRGIFQYPFQNMTNTEFTGNYKNLIFDGEFYYRTALVYPTIGNSLPNGFQEIQQASNSSLFKIIKCDRNLTPVSTGYYSGAPSKNGLGDGRYFIFNNHLYFWHLNSPDEGIGNFTSIQIN</sequence>
<evidence type="ECO:0000313" key="2">
    <source>
        <dbReference type="Proteomes" id="UP000647133"/>
    </source>
</evidence>
<gene>
    <name evidence="1" type="ORF">IFO69_02450</name>
</gene>
<evidence type="ECO:0000313" key="1">
    <source>
        <dbReference type="EMBL" id="MBD8487599.1"/>
    </source>
</evidence>
<comment type="caution">
    <text evidence="1">The sequence shown here is derived from an EMBL/GenBank/DDBJ whole genome shotgun (WGS) entry which is preliminary data.</text>
</comment>
<dbReference type="PROSITE" id="PS51257">
    <property type="entry name" value="PROKAR_LIPOPROTEIN"/>
    <property type="match status" value="1"/>
</dbReference>
<reference evidence="1 2" key="1">
    <citation type="submission" date="2020-09" db="EMBL/GenBank/DDBJ databases">
        <title>Echinicola sp. CAU 1574 isolated from sand of Sido Beach.</title>
        <authorList>
            <person name="Kim W."/>
        </authorList>
    </citation>
    <scope>NUCLEOTIDE SEQUENCE [LARGE SCALE GENOMIC DNA]</scope>
    <source>
        <strain evidence="1 2">CAU 1574</strain>
    </source>
</reference>
<name>A0ABR9AGI0_9BACT</name>
<protein>
    <submittedName>
        <fullName evidence="1">DUF4221 family protein</fullName>
    </submittedName>
</protein>
<dbReference type="Proteomes" id="UP000647133">
    <property type="component" value="Unassembled WGS sequence"/>
</dbReference>
<accession>A0ABR9AGI0</accession>
<proteinExistence type="predicted"/>
<keyword evidence="2" id="KW-1185">Reference proteome</keyword>
<dbReference type="EMBL" id="JACYTQ010000001">
    <property type="protein sequence ID" value="MBD8487599.1"/>
    <property type="molecule type" value="Genomic_DNA"/>
</dbReference>
<organism evidence="1 2">
    <name type="scientific">Echinicola arenosa</name>
    <dbReference type="NCBI Taxonomy" id="2774144"/>
    <lineage>
        <taxon>Bacteria</taxon>
        <taxon>Pseudomonadati</taxon>
        <taxon>Bacteroidota</taxon>
        <taxon>Cytophagia</taxon>
        <taxon>Cytophagales</taxon>
        <taxon>Cyclobacteriaceae</taxon>
        <taxon>Echinicola</taxon>
    </lineage>
</organism>